<evidence type="ECO:0000256" key="1">
    <source>
        <dbReference type="ARBA" id="ARBA00022723"/>
    </source>
</evidence>
<feature type="transmembrane region" description="Helical" evidence="5">
    <location>
        <begin position="257"/>
        <end position="278"/>
    </location>
</feature>
<sequence>MNSTAPQWSWPSDMDSQTGDYGDAQSRRRGGRARNEENRPEPTPPRQRHYKPRKCRICLEEVYPTTEIDDSFAGRLFSTPRVRYVSDDPDLGRLMSPCMCKGSQKYVHEGCLQAWRHAMYMDVRHYYRCPTCLFEYHLERLRWSHWLKSKAMRATLTFLVMVATIFVLGFFGEIFIRWIREAPGLIYDEYYLEDEAAPVEIPGFEGVSPDGWIYHFFKGFISLGVIGFLKGVISAPMFWHRFGGGRRRRRRENTLEWYSYAVIVLGVFTFMFATWRFVGTITSRYLEKASDRVMDVQRDNGPDEDDEDE</sequence>
<dbReference type="InterPro" id="IPR013083">
    <property type="entry name" value="Znf_RING/FYVE/PHD"/>
</dbReference>
<keyword evidence="5" id="KW-0472">Membrane</keyword>
<dbReference type="SUPFAM" id="SSF57850">
    <property type="entry name" value="RING/U-box"/>
    <property type="match status" value="1"/>
</dbReference>
<keyword evidence="1" id="KW-0479">Metal-binding</keyword>
<dbReference type="CDD" id="cd16495">
    <property type="entry name" value="RING_CH-C4HC3_MARCH"/>
    <property type="match status" value="1"/>
</dbReference>
<gene>
    <name evidence="7" type="ORF">QBC38DRAFT_389832</name>
</gene>
<feature type="region of interest" description="Disordered" evidence="4">
    <location>
        <begin position="1"/>
        <end position="50"/>
    </location>
</feature>
<keyword evidence="2" id="KW-0863">Zinc-finger</keyword>
<evidence type="ECO:0000259" key="6">
    <source>
        <dbReference type="PROSITE" id="PS51292"/>
    </source>
</evidence>
<reference evidence="7" key="2">
    <citation type="submission" date="2023-05" db="EMBL/GenBank/DDBJ databases">
        <authorList>
            <consortium name="Lawrence Berkeley National Laboratory"/>
            <person name="Steindorff A."/>
            <person name="Hensen N."/>
            <person name="Bonometti L."/>
            <person name="Westerberg I."/>
            <person name="Brannstrom I.O."/>
            <person name="Guillou S."/>
            <person name="Cros-Aarteil S."/>
            <person name="Calhoun S."/>
            <person name="Haridas S."/>
            <person name="Kuo A."/>
            <person name="Mondo S."/>
            <person name="Pangilinan J."/>
            <person name="Riley R."/>
            <person name="Labutti K."/>
            <person name="Andreopoulos B."/>
            <person name="Lipzen A."/>
            <person name="Chen C."/>
            <person name="Yanf M."/>
            <person name="Daum C."/>
            <person name="Ng V."/>
            <person name="Clum A."/>
            <person name="Ohm R."/>
            <person name="Martin F."/>
            <person name="Silar P."/>
            <person name="Natvig D."/>
            <person name="Lalanne C."/>
            <person name="Gautier V."/>
            <person name="Ament-Velasquez S.L."/>
            <person name="Kruys A."/>
            <person name="Hutchinson M.I."/>
            <person name="Powell A.J."/>
            <person name="Barry K."/>
            <person name="Miller A.N."/>
            <person name="Grigoriev I.V."/>
            <person name="Debuchy R."/>
            <person name="Gladieux P."/>
            <person name="Thoren M.H."/>
            <person name="Johannesson H."/>
        </authorList>
    </citation>
    <scope>NUCLEOTIDE SEQUENCE</scope>
    <source>
        <strain evidence="7">CBS 990.96</strain>
    </source>
</reference>
<keyword evidence="3" id="KW-0862">Zinc</keyword>
<feature type="transmembrane region" description="Helical" evidence="5">
    <location>
        <begin position="212"/>
        <end position="236"/>
    </location>
</feature>
<dbReference type="InterPro" id="IPR011016">
    <property type="entry name" value="Znf_RING-CH"/>
</dbReference>
<dbReference type="AlphaFoldDB" id="A0AAN7BR79"/>
<accession>A0AAN7BR79</accession>
<evidence type="ECO:0000256" key="5">
    <source>
        <dbReference type="SAM" id="Phobius"/>
    </source>
</evidence>
<organism evidence="7 8">
    <name type="scientific">Podospora fimiseda</name>
    <dbReference type="NCBI Taxonomy" id="252190"/>
    <lineage>
        <taxon>Eukaryota</taxon>
        <taxon>Fungi</taxon>
        <taxon>Dikarya</taxon>
        <taxon>Ascomycota</taxon>
        <taxon>Pezizomycotina</taxon>
        <taxon>Sordariomycetes</taxon>
        <taxon>Sordariomycetidae</taxon>
        <taxon>Sordariales</taxon>
        <taxon>Podosporaceae</taxon>
        <taxon>Podospora</taxon>
    </lineage>
</organism>
<reference evidence="7" key="1">
    <citation type="journal article" date="2023" name="Mol. Phylogenet. Evol.">
        <title>Genome-scale phylogeny and comparative genomics of the fungal order Sordariales.</title>
        <authorList>
            <person name="Hensen N."/>
            <person name="Bonometti L."/>
            <person name="Westerberg I."/>
            <person name="Brannstrom I.O."/>
            <person name="Guillou S."/>
            <person name="Cros-Aarteil S."/>
            <person name="Calhoun S."/>
            <person name="Haridas S."/>
            <person name="Kuo A."/>
            <person name="Mondo S."/>
            <person name="Pangilinan J."/>
            <person name="Riley R."/>
            <person name="LaButti K."/>
            <person name="Andreopoulos B."/>
            <person name="Lipzen A."/>
            <person name="Chen C."/>
            <person name="Yan M."/>
            <person name="Daum C."/>
            <person name="Ng V."/>
            <person name="Clum A."/>
            <person name="Steindorff A."/>
            <person name="Ohm R.A."/>
            <person name="Martin F."/>
            <person name="Silar P."/>
            <person name="Natvig D.O."/>
            <person name="Lalanne C."/>
            <person name="Gautier V."/>
            <person name="Ament-Velasquez S.L."/>
            <person name="Kruys A."/>
            <person name="Hutchinson M.I."/>
            <person name="Powell A.J."/>
            <person name="Barry K."/>
            <person name="Miller A.N."/>
            <person name="Grigoriev I.V."/>
            <person name="Debuchy R."/>
            <person name="Gladieux P."/>
            <person name="Hiltunen Thoren M."/>
            <person name="Johannesson H."/>
        </authorList>
    </citation>
    <scope>NUCLEOTIDE SEQUENCE</scope>
    <source>
        <strain evidence="7">CBS 990.96</strain>
    </source>
</reference>
<comment type="caution">
    <text evidence="7">The sequence shown here is derived from an EMBL/GenBank/DDBJ whole genome shotgun (WGS) entry which is preliminary data.</text>
</comment>
<dbReference type="EMBL" id="MU865324">
    <property type="protein sequence ID" value="KAK4228030.1"/>
    <property type="molecule type" value="Genomic_DNA"/>
</dbReference>
<evidence type="ECO:0000256" key="3">
    <source>
        <dbReference type="ARBA" id="ARBA00022833"/>
    </source>
</evidence>
<feature type="domain" description="RING-CH-type" evidence="6">
    <location>
        <begin position="47"/>
        <end position="139"/>
    </location>
</feature>
<evidence type="ECO:0000313" key="8">
    <source>
        <dbReference type="Proteomes" id="UP001301958"/>
    </source>
</evidence>
<evidence type="ECO:0000256" key="4">
    <source>
        <dbReference type="SAM" id="MobiDB-lite"/>
    </source>
</evidence>
<evidence type="ECO:0000256" key="2">
    <source>
        <dbReference type="ARBA" id="ARBA00022771"/>
    </source>
</evidence>
<dbReference type="Gene3D" id="3.30.40.10">
    <property type="entry name" value="Zinc/RING finger domain, C3HC4 (zinc finger)"/>
    <property type="match status" value="1"/>
</dbReference>
<keyword evidence="8" id="KW-1185">Reference proteome</keyword>
<dbReference type="Proteomes" id="UP001301958">
    <property type="component" value="Unassembled WGS sequence"/>
</dbReference>
<dbReference type="GO" id="GO:0008270">
    <property type="term" value="F:zinc ion binding"/>
    <property type="evidence" value="ECO:0007669"/>
    <property type="project" value="UniProtKB-KW"/>
</dbReference>
<evidence type="ECO:0000313" key="7">
    <source>
        <dbReference type="EMBL" id="KAK4228030.1"/>
    </source>
</evidence>
<feature type="transmembrane region" description="Helical" evidence="5">
    <location>
        <begin position="156"/>
        <end position="179"/>
    </location>
</feature>
<dbReference type="PROSITE" id="PS51292">
    <property type="entry name" value="ZF_RING_CH"/>
    <property type="match status" value="1"/>
</dbReference>
<protein>
    <recommendedName>
        <fullName evidence="6">RING-CH-type domain-containing protein</fullName>
    </recommendedName>
</protein>
<keyword evidence="5" id="KW-1133">Transmembrane helix</keyword>
<dbReference type="PANTHER" id="PTHR46347">
    <property type="entry name" value="RING/FYVE/PHD ZINC FINGER SUPERFAMILY PROTEIN"/>
    <property type="match status" value="1"/>
</dbReference>
<dbReference type="Pfam" id="PF12906">
    <property type="entry name" value="RINGv"/>
    <property type="match status" value="1"/>
</dbReference>
<dbReference type="SMART" id="SM00744">
    <property type="entry name" value="RINGv"/>
    <property type="match status" value="1"/>
</dbReference>
<name>A0AAN7BR79_9PEZI</name>
<feature type="compositionally biased region" description="Polar residues" evidence="4">
    <location>
        <begin position="1"/>
        <end position="19"/>
    </location>
</feature>
<dbReference type="PANTHER" id="PTHR46347:SF1">
    <property type="entry name" value="RING_FYVE_PHD ZINC FINGER SUPERFAMILY PROTEIN"/>
    <property type="match status" value="1"/>
</dbReference>
<keyword evidence="5" id="KW-0812">Transmembrane</keyword>
<proteinExistence type="predicted"/>